<gene>
    <name evidence="3" type="ORF">C1SCF055_LOCUS32171</name>
</gene>
<feature type="compositionally biased region" description="Basic and acidic residues" evidence="1">
    <location>
        <begin position="111"/>
        <end position="121"/>
    </location>
</feature>
<dbReference type="EMBL" id="CAMXCT010003846">
    <property type="protein sequence ID" value="CAI4006539.1"/>
    <property type="molecule type" value="Genomic_DNA"/>
</dbReference>
<dbReference type="GO" id="GO:0003676">
    <property type="term" value="F:nucleic acid binding"/>
    <property type="evidence" value="ECO:0007669"/>
    <property type="project" value="InterPro"/>
</dbReference>
<dbReference type="OrthoDB" id="439097at2759"/>
<dbReference type="InterPro" id="IPR012337">
    <property type="entry name" value="RNaseH-like_sf"/>
</dbReference>
<evidence type="ECO:0000313" key="4">
    <source>
        <dbReference type="EMBL" id="CAL4793851.1"/>
    </source>
</evidence>
<dbReference type="GO" id="GO:0015074">
    <property type="term" value="P:DNA integration"/>
    <property type="evidence" value="ECO:0007669"/>
    <property type="project" value="InterPro"/>
</dbReference>
<organism evidence="3">
    <name type="scientific">Cladocopium goreaui</name>
    <dbReference type="NCBI Taxonomy" id="2562237"/>
    <lineage>
        <taxon>Eukaryota</taxon>
        <taxon>Sar</taxon>
        <taxon>Alveolata</taxon>
        <taxon>Dinophyceae</taxon>
        <taxon>Suessiales</taxon>
        <taxon>Symbiodiniaceae</taxon>
        <taxon>Cladocopium</taxon>
    </lineage>
</organism>
<dbReference type="InterPro" id="IPR001584">
    <property type="entry name" value="Integrase_cat-core"/>
</dbReference>
<protein>
    <submittedName>
        <fullName evidence="4">NADH-ubiquinone oxidoreductase chain 5</fullName>
    </submittedName>
</protein>
<dbReference type="InterPro" id="IPR036397">
    <property type="entry name" value="RNaseH_sf"/>
</dbReference>
<dbReference type="Gene3D" id="3.30.420.10">
    <property type="entry name" value="Ribonuclease H-like superfamily/Ribonuclease H"/>
    <property type="match status" value="1"/>
</dbReference>
<reference evidence="4 5" key="2">
    <citation type="submission" date="2024-05" db="EMBL/GenBank/DDBJ databases">
        <authorList>
            <person name="Chen Y."/>
            <person name="Shah S."/>
            <person name="Dougan E. K."/>
            <person name="Thang M."/>
            <person name="Chan C."/>
        </authorList>
    </citation>
    <scope>NUCLEOTIDE SEQUENCE [LARGE SCALE GENOMIC DNA]</scope>
</reference>
<feature type="region of interest" description="Disordered" evidence="1">
    <location>
        <begin position="1614"/>
        <end position="1647"/>
    </location>
</feature>
<dbReference type="PROSITE" id="PS50994">
    <property type="entry name" value="INTEGRASE"/>
    <property type="match status" value="1"/>
</dbReference>
<feature type="compositionally biased region" description="Basic residues" evidence="1">
    <location>
        <begin position="1614"/>
        <end position="1624"/>
    </location>
</feature>
<feature type="compositionally biased region" description="Polar residues" evidence="1">
    <location>
        <begin position="64"/>
        <end position="78"/>
    </location>
</feature>
<name>A0A9P1GDN3_9DINO</name>
<accession>A0A9P1GDN3</accession>
<dbReference type="Proteomes" id="UP001152797">
    <property type="component" value="Unassembled WGS sequence"/>
</dbReference>
<evidence type="ECO:0000259" key="2">
    <source>
        <dbReference type="PROSITE" id="PS50994"/>
    </source>
</evidence>
<evidence type="ECO:0000313" key="5">
    <source>
        <dbReference type="Proteomes" id="UP001152797"/>
    </source>
</evidence>
<feature type="domain" description="Integrase catalytic" evidence="2">
    <location>
        <begin position="1268"/>
        <end position="1430"/>
    </location>
</feature>
<dbReference type="EMBL" id="CAMXCT030003846">
    <property type="protein sequence ID" value="CAL4793851.1"/>
    <property type="molecule type" value="Genomic_DNA"/>
</dbReference>
<reference evidence="3" key="1">
    <citation type="submission" date="2022-10" db="EMBL/GenBank/DDBJ databases">
        <authorList>
            <person name="Chen Y."/>
            <person name="Dougan E. K."/>
            <person name="Chan C."/>
            <person name="Rhodes N."/>
            <person name="Thang M."/>
        </authorList>
    </citation>
    <scope>NUCLEOTIDE SEQUENCE</scope>
</reference>
<dbReference type="SUPFAM" id="SSF53098">
    <property type="entry name" value="Ribonuclease H-like"/>
    <property type="match status" value="1"/>
</dbReference>
<evidence type="ECO:0000256" key="1">
    <source>
        <dbReference type="SAM" id="MobiDB-lite"/>
    </source>
</evidence>
<proteinExistence type="predicted"/>
<evidence type="ECO:0000313" key="3">
    <source>
        <dbReference type="EMBL" id="CAI4006539.1"/>
    </source>
</evidence>
<feature type="region of interest" description="Disordered" evidence="1">
    <location>
        <begin position="1"/>
        <end position="142"/>
    </location>
</feature>
<sequence>MPTPPEGPTSDVEDMGAESSGGREDVAAGDGTPHAGTPRWTDEDWRRWNAGTWSWDQGRDGLPSTGTASAPDEGQSTSGHGGNQARRSSTTQSDPWSQPWRDPWANSHGGSQKDETLEERGSGGSDKIVVPDFSGEEDRDGTKARGYLRKIEAWRRVTRLKANKQALVLYNNLTGKAWRDAEDLDLSTLDDPYGVERYVAWITQRYLDKEVVKAGKYMSDFFKFFKKGPSQDIRDYNSEFDRHLAKLKEVGCVLPGLCSSWWYIDKMRLDNSTELNLLASVNNQYDLGKLQEAAVVQDRMNRRIWETSRKSDDRHGKKNQQAYITELDDIPEYLDDLDDVEPYGDEESPDEDDTEAHEAFVAYQNAKAKYSDVLKARGTNPAKTREEALAKAKSRSFCSACGKKGHWHKDIECPKNKGKSGEGAPHITHVVFYTDNMDLDTVVDCACSRTLAGVAWCKKYLEVLKKFGIPYIVIEQEEHFKFGGPRLYPSTRAIVGWLAIAGRWFMIKISIVSAQVPLLLSRPVLASLGMNYKMDTNVADFPKLKLVDVALSFTASGHPKVNALDFGETPQVPTWPEGVDWSVTEVHILAPDSEIQRMSKTATPSPWKMKRDELVEALEDMEIPVRYDWTVPELRATLLEAREARGDTTHKVVGLTHMSLDALKEKCAEEGLALPPKPTRGLLMKMLRDNLPPSGEEKVTFGSHKGYKYKEVNWAYLNWAIKEVSSNPQHSPDLGRLARWAHAEKNKPPRGAPSGSGDPERLAISPVPQEALPKAKVKALMTAKQPRTSRTRRIEEDTSSGFDLISEADQSEKRRDYWKKMEELHKLRRSMRARSCYITENDNTLDINAISAETYELDNDELLAGEAASDPLDINEYDLEKETKNPRIKLHYPEDFEEVRNLPSKRMKRVAKKRVKSWVHKTLLCLTTTLMALATPVVAELHEAVVEPAQDLCKAVLGPNTFQGKKEEIALLELFAGSAHLTEEFAAKGYNVLEPRDILLGHNLFDPLQQETVFNDINYKKPKLLWVALPCTKWSQWQRLNYAQRQQALRRARAEQRRLIHFAVECAWNQIANGNEVMFEHPKYSELWTDRSMESFMDNDFVVTSDLDMCRYDLRAVTDGGRRTCAGGHEHTPTEGRNTKPAGAYTKAFCRAVIEGYQNMSSSVWAPLCSHDAAHPTWEALAAQEAVGDDQEVPEPKLTSIEFPAHVPAHLAKALRRVHQNLGHPANHDLARHLKLSGASEAAVKAAHSLRCSTCARLGSPGTRRPAKLVRPLEFNQEVCLDTINLFDADNNKVEVLSVLDMASGYHVVKQIRGRKSTDLLADFTDCWMVWAGPPMKVTCDQERGFIKDFVDGVEMAGSTVRFIAGQAHWQQGAIERQGEWYRAMWDRTVAHSSPSKDEINYTLAMVSAAKNNLRRKHGYSPTQWLFGAEPRLGDAVLDEDSNLYYREELRSPDEVWRRRQTIRLAAREAFLQTQADSTLRRALLGRPRSNVEVFEQGDYVYIYRVNKTAGGKARKRQNVGEWIGPGVVVGKEGSSYWVSRGGRCVLCAAEHLRPAESEELGLAFQTKTVKDDLMRLVHRLDNSDDEVFADATDPIDPKRQVTYEAVPERRVRTKGVVRMHKRPAPPGADDQPNRSKPLPPVPDSDLEDLLDTEVEAAASSRPAAQALMVEKRVPRSLVKQSDKEVRWEDIPEDERPLYHAAEAKQWAEHLHYGAVRVYGPQEAEHLRRAVPRERILKARFAYRDKNVAKRREDSYTCQVEPGSLVEIVKGVFGLSNSPRLWWDKLVKELLALEIKVGEDILTLSHHELDPCFFPLRDGSGKLRGALITHVDDLLVAAPYLEMDLLQQGLSGIFPIAEWETDLFEYTGATIKQENDTIELYQTAYVNSRLETVDIPKDAVAENMADQITKQDNMSTIAALSWLASQTRPDLQAGVSLAQRRQKEPTYQDVKNTNKLVKLAQAGKGEPLKFTKVAQDFDDLLLLVYHDAAWANASLDPDIDDYDDYLASGGQGVYSQLGHILLLTGRRALTGQETPTMVMGWRSHACPRVCRSTFAAEVMSSLEGWEDALCLRSFIAGALHGRPRGVSEAEACGLFPVVSLTDCKSVYDNVHRVGGPKAPSEKRLVVDLTALRRMVSDEAEHWGSSLPHGKTLRWAPTGSQMADILTKVLTDIRTWWMNVRIIRLPF</sequence>
<keyword evidence="5" id="KW-1185">Reference proteome</keyword>
<feature type="region of interest" description="Disordered" evidence="1">
    <location>
        <begin position="336"/>
        <end position="355"/>
    </location>
</feature>
<comment type="caution">
    <text evidence="3">The sequence shown here is derived from an EMBL/GenBank/DDBJ whole genome shotgun (WGS) entry which is preliminary data.</text>
</comment>
<dbReference type="EMBL" id="CAMXCT020003846">
    <property type="protein sequence ID" value="CAL1159914.1"/>
    <property type="molecule type" value="Genomic_DNA"/>
</dbReference>
<feature type="compositionally biased region" description="Polar residues" evidence="1">
    <location>
        <begin position="85"/>
        <end position="96"/>
    </location>
</feature>